<evidence type="ECO:0000313" key="4">
    <source>
        <dbReference type="Proteomes" id="UP000604066"/>
    </source>
</evidence>
<keyword evidence="4" id="KW-1185">Reference proteome</keyword>
<sequence>MHLDKIRPGQVVLSTAGRDCGNFYIIYRVINDRYVEVVDGQHRRIENPKKKNVRHLKFLNYRFPDEGKLSNPEIRKFLKSFDEKGEELDG</sequence>
<dbReference type="GO" id="GO:0005840">
    <property type="term" value="C:ribosome"/>
    <property type="evidence" value="ECO:0007669"/>
    <property type="project" value="UniProtKB-KW"/>
</dbReference>
<evidence type="ECO:0000313" key="3">
    <source>
        <dbReference type="EMBL" id="NYE57964.1"/>
    </source>
</evidence>
<evidence type="ECO:0000256" key="1">
    <source>
        <dbReference type="ARBA" id="ARBA00022980"/>
    </source>
</evidence>
<accession>A0ABX2R9W2</accession>
<dbReference type="Proteomes" id="UP000604066">
    <property type="component" value="Unassembled WGS sequence"/>
</dbReference>
<proteinExistence type="predicted"/>
<dbReference type="RefSeq" id="WP_028052635.1">
    <property type="nucleotide sequence ID" value="NZ_ATYG01000024.1"/>
</dbReference>
<keyword evidence="2" id="KW-0687">Ribonucleoprotein</keyword>
<dbReference type="CDD" id="cd06088">
    <property type="entry name" value="KOW_RPL14"/>
    <property type="match status" value="1"/>
</dbReference>
<dbReference type="InterPro" id="IPR041985">
    <property type="entry name" value="Ribosomal_eL14_KOW"/>
</dbReference>
<dbReference type="EMBL" id="JACCBS010000002">
    <property type="protein sequence ID" value="NYE57964.1"/>
    <property type="molecule type" value="Genomic_DNA"/>
</dbReference>
<evidence type="ECO:0000256" key="2">
    <source>
        <dbReference type="ARBA" id="ARBA00023274"/>
    </source>
</evidence>
<keyword evidence="1 3" id="KW-0689">Ribosomal protein</keyword>
<gene>
    <name evidence="3" type="ORF">HDG70_001679</name>
</gene>
<reference evidence="3 4" key="1">
    <citation type="submission" date="2020-07" db="EMBL/GenBank/DDBJ databases">
        <title>Genomic Encyclopedia of Type Strains, Phase III (KMG-III): the genomes of soil and plant-associated and newly described type strains.</title>
        <authorList>
            <person name="Whitman W."/>
        </authorList>
    </citation>
    <scope>NUCLEOTIDE SEQUENCE [LARGE SCALE GENOMIC DNA]</scope>
    <source>
        <strain evidence="3 4">DSM 11255</strain>
    </source>
</reference>
<dbReference type="InterPro" id="IPR008991">
    <property type="entry name" value="Translation_prot_SH3-like_sf"/>
</dbReference>
<dbReference type="SUPFAM" id="SSF50104">
    <property type="entry name" value="Translation proteins SH3-like domain"/>
    <property type="match status" value="1"/>
</dbReference>
<dbReference type="InterPro" id="IPR014722">
    <property type="entry name" value="Rib_uL2_dom2"/>
</dbReference>
<protein>
    <submittedName>
        <fullName evidence="3">Ribosomal protein L14E/L6E/L27E</fullName>
    </submittedName>
</protein>
<comment type="caution">
    <text evidence="3">The sequence shown here is derived from an EMBL/GenBank/DDBJ whole genome shotgun (WGS) entry which is preliminary data.</text>
</comment>
<dbReference type="Gene3D" id="2.30.30.30">
    <property type="match status" value="1"/>
</dbReference>
<organism evidence="3 4">
    <name type="scientific">Carboxydothermus ferrireducens DSM 11255</name>
    <dbReference type="NCBI Taxonomy" id="1119529"/>
    <lineage>
        <taxon>Bacteria</taxon>
        <taxon>Bacillati</taxon>
        <taxon>Bacillota</taxon>
        <taxon>Clostridia</taxon>
        <taxon>Thermoanaerobacterales</taxon>
        <taxon>Thermoanaerobacteraceae</taxon>
        <taxon>Carboxydothermus</taxon>
    </lineage>
</organism>
<name>A0ABX2R9W2_9THEO</name>